<evidence type="ECO:0000313" key="3">
    <source>
        <dbReference type="Proteomes" id="UP001317705"/>
    </source>
</evidence>
<keyword evidence="1" id="KW-0732">Signal</keyword>
<evidence type="ECO:0008006" key="4">
    <source>
        <dbReference type="Google" id="ProtNLM"/>
    </source>
</evidence>
<dbReference type="Proteomes" id="UP001317705">
    <property type="component" value="Chromosome"/>
</dbReference>
<organism evidence="2 3">
    <name type="scientific">Geotalea uraniireducens</name>
    <dbReference type="NCBI Taxonomy" id="351604"/>
    <lineage>
        <taxon>Bacteria</taxon>
        <taxon>Pseudomonadati</taxon>
        <taxon>Thermodesulfobacteriota</taxon>
        <taxon>Desulfuromonadia</taxon>
        <taxon>Geobacterales</taxon>
        <taxon>Geobacteraceae</taxon>
        <taxon>Geotalea</taxon>
    </lineage>
</organism>
<sequence>MRAHLSSLWFVAITICTVPFGYAQDGRDPTPDETIVGTMSLYSKTICLDNRTRNELDRLAPQLAAIKPGTIIKIEGSSSFGATREEQVRNSFYLALQAQRYLRTKHALKAELLYLAAAPTQRPAKGNTIRIVKYPDNFRALHLSTERSEK</sequence>
<feature type="signal peptide" evidence="1">
    <location>
        <begin position="1"/>
        <end position="23"/>
    </location>
</feature>
<protein>
    <recommendedName>
        <fullName evidence="4">OmpA-like domain-containing protein</fullName>
    </recommendedName>
</protein>
<feature type="chain" id="PRO_5045357541" description="OmpA-like domain-containing protein" evidence="1">
    <location>
        <begin position="24"/>
        <end position="150"/>
    </location>
</feature>
<dbReference type="RefSeq" id="WP_281999350.1">
    <property type="nucleotide sequence ID" value="NZ_AP027151.1"/>
</dbReference>
<reference evidence="2 3" key="1">
    <citation type="submission" date="2022-12" db="EMBL/GenBank/DDBJ databases">
        <title>Polyphasic characterization of Geotalea uranireducens NIT-SL11 newly isolated from a complex of sewage sludge and microbially reduced graphene oxide.</title>
        <authorList>
            <person name="Xie L."/>
            <person name="Yoshida N."/>
            <person name="Meng L."/>
        </authorList>
    </citation>
    <scope>NUCLEOTIDE SEQUENCE [LARGE SCALE GENOMIC DNA]</scope>
    <source>
        <strain evidence="2 3">NIT-SL11</strain>
    </source>
</reference>
<gene>
    <name evidence="2" type="ORF">GURASL_21640</name>
</gene>
<evidence type="ECO:0000256" key="1">
    <source>
        <dbReference type="SAM" id="SignalP"/>
    </source>
</evidence>
<accession>A0ABM8ELY8</accession>
<name>A0ABM8ELY8_9BACT</name>
<keyword evidence="3" id="KW-1185">Reference proteome</keyword>
<evidence type="ECO:0000313" key="2">
    <source>
        <dbReference type="EMBL" id="BDV43241.1"/>
    </source>
</evidence>
<proteinExistence type="predicted"/>
<dbReference type="EMBL" id="AP027151">
    <property type="protein sequence ID" value="BDV43241.1"/>
    <property type="molecule type" value="Genomic_DNA"/>
</dbReference>